<dbReference type="Gene3D" id="3.40.50.1000">
    <property type="entry name" value="HAD superfamily/HAD-like"/>
    <property type="match status" value="1"/>
</dbReference>
<dbReference type="NCBIfam" id="TIGR01488">
    <property type="entry name" value="HAD-SF-IB"/>
    <property type="match status" value="1"/>
</dbReference>
<dbReference type="GO" id="GO:0016787">
    <property type="term" value="F:hydrolase activity"/>
    <property type="evidence" value="ECO:0007669"/>
    <property type="project" value="UniProtKB-KW"/>
</dbReference>
<feature type="compositionally biased region" description="Pro residues" evidence="5">
    <location>
        <begin position="237"/>
        <end position="255"/>
    </location>
</feature>
<feature type="region of interest" description="Disordered" evidence="5">
    <location>
        <begin position="218"/>
        <end position="266"/>
    </location>
</feature>
<dbReference type="InterPro" id="IPR023214">
    <property type="entry name" value="HAD_sf"/>
</dbReference>
<accession>A0ABT6ZSJ1</accession>
<evidence type="ECO:0000256" key="5">
    <source>
        <dbReference type="SAM" id="MobiDB-lite"/>
    </source>
</evidence>
<evidence type="ECO:0000256" key="3">
    <source>
        <dbReference type="ARBA" id="ARBA00022801"/>
    </source>
</evidence>
<comment type="similarity">
    <text evidence="1">Belongs to the HAD-like hydrolase superfamily. SerB family.</text>
</comment>
<dbReference type="NCBIfam" id="TIGR01490">
    <property type="entry name" value="HAD-SF-IB-hyp1"/>
    <property type="match status" value="1"/>
</dbReference>
<evidence type="ECO:0000256" key="1">
    <source>
        <dbReference type="ARBA" id="ARBA00009184"/>
    </source>
</evidence>
<dbReference type="InterPro" id="IPR006385">
    <property type="entry name" value="HAD_hydro_SerB1"/>
</dbReference>
<evidence type="ECO:0000256" key="2">
    <source>
        <dbReference type="ARBA" id="ARBA00022723"/>
    </source>
</evidence>
<keyword evidence="3 6" id="KW-0378">Hydrolase</keyword>
<dbReference type="Pfam" id="PF12710">
    <property type="entry name" value="HAD"/>
    <property type="match status" value="1"/>
</dbReference>
<dbReference type="InterPro" id="IPR036412">
    <property type="entry name" value="HAD-like_sf"/>
</dbReference>
<dbReference type="Proteomes" id="UP001214441">
    <property type="component" value="Unassembled WGS sequence"/>
</dbReference>
<keyword evidence="2" id="KW-0479">Metal-binding</keyword>
<dbReference type="SUPFAM" id="SSF56784">
    <property type="entry name" value="HAD-like"/>
    <property type="match status" value="1"/>
</dbReference>
<dbReference type="RefSeq" id="WP_274042346.1">
    <property type="nucleotide sequence ID" value="NZ_JANCPR020000007.1"/>
</dbReference>
<dbReference type="Gene3D" id="1.20.1440.100">
    <property type="entry name" value="SG protein - dephosphorylation function"/>
    <property type="match status" value="1"/>
</dbReference>
<dbReference type="InterPro" id="IPR050582">
    <property type="entry name" value="HAD-like_SerB"/>
</dbReference>
<gene>
    <name evidence="6" type="ORF">NMN56_008700</name>
</gene>
<dbReference type="PANTHER" id="PTHR43344:SF13">
    <property type="entry name" value="PHOSPHATASE RV3661-RELATED"/>
    <property type="match status" value="1"/>
</dbReference>
<keyword evidence="7" id="KW-1185">Reference proteome</keyword>
<comment type="caution">
    <text evidence="6">The sequence shown here is derived from an EMBL/GenBank/DDBJ whole genome shotgun (WGS) entry which is preliminary data.</text>
</comment>
<protein>
    <submittedName>
        <fullName evidence="6">HAD-IB family hydrolase</fullName>
    </submittedName>
</protein>
<sequence length="266" mass="28328">MADPAPAPRGAAFFDVDGTLTRGTTLFRFLEYRFASEGRAAHTYRHERQRLRAMTAGGLPRTETSRAYFASYEGLDASYVAQLAAEWFRGELAHGKFLHEPTVSALREHQAAGEPVVLVSGSFPAALAPLARHLRVDAVLATEPEIVGDLYSGRVHTPMIGSAKAEAARSWARARGVDLTASTAYGDHSSDLPLLELSGHAVLVGGEPELRERARWEGWRQLPPPRPAPALRLPAALTPPDPGPGPSPGPPPDPCTPSNAAGGLPA</sequence>
<evidence type="ECO:0000256" key="4">
    <source>
        <dbReference type="ARBA" id="ARBA00022842"/>
    </source>
</evidence>
<name>A0ABT6ZSJ1_9ACTN</name>
<keyword evidence="4" id="KW-0460">Magnesium</keyword>
<dbReference type="EMBL" id="JANCPR020000007">
    <property type="protein sequence ID" value="MDJ1132030.1"/>
    <property type="molecule type" value="Genomic_DNA"/>
</dbReference>
<evidence type="ECO:0000313" key="7">
    <source>
        <dbReference type="Proteomes" id="UP001214441"/>
    </source>
</evidence>
<reference evidence="6 7" key="1">
    <citation type="submission" date="2023-05" db="EMBL/GenBank/DDBJ databases">
        <title>Streptantibioticus silvisoli sp. nov., acidotolerant actinomycetes 1 from pine litter.</title>
        <authorList>
            <person name="Swiecimska M."/>
            <person name="Golinska P."/>
            <person name="Sangal V."/>
            <person name="Wachnowicz B."/>
            <person name="Goodfellow M."/>
        </authorList>
    </citation>
    <scope>NUCLEOTIDE SEQUENCE [LARGE SCALE GENOMIC DNA]</scope>
    <source>
        <strain evidence="6 7">DSM 42109</strain>
    </source>
</reference>
<proteinExistence type="inferred from homology"/>
<organism evidence="6 7">
    <name type="scientific">Streptomyces iconiensis</name>
    <dbReference type="NCBI Taxonomy" id="1384038"/>
    <lineage>
        <taxon>Bacteria</taxon>
        <taxon>Bacillati</taxon>
        <taxon>Actinomycetota</taxon>
        <taxon>Actinomycetes</taxon>
        <taxon>Kitasatosporales</taxon>
        <taxon>Streptomycetaceae</taxon>
        <taxon>Streptomyces</taxon>
    </lineage>
</organism>
<evidence type="ECO:0000313" key="6">
    <source>
        <dbReference type="EMBL" id="MDJ1132030.1"/>
    </source>
</evidence>
<dbReference type="PANTHER" id="PTHR43344">
    <property type="entry name" value="PHOSPHOSERINE PHOSPHATASE"/>
    <property type="match status" value="1"/>
</dbReference>